<proteinExistence type="predicted"/>
<keyword evidence="2" id="KW-0812">Transmembrane</keyword>
<dbReference type="Gene3D" id="1.20.1250.20">
    <property type="entry name" value="MFS general substrate transporter like domains"/>
    <property type="match status" value="2"/>
</dbReference>
<feature type="transmembrane region" description="Helical" evidence="2">
    <location>
        <begin position="407"/>
        <end position="428"/>
    </location>
</feature>
<evidence type="ECO:0000313" key="3">
    <source>
        <dbReference type="EMBL" id="CAG9822438.1"/>
    </source>
</evidence>
<evidence type="ECO:0000313" key="4">
    <source>
        <dbReference type="Proteomes" id="UP001153737"/>
    </source>
</evidence>
<feature type="transmembrane region" description="Helical" evidence="2">
    <location>
        <begin position="43"/>
        <end position="66"/>
    </location>
</feature>
<dbReference type="InterPro" id="IPR036259">
    <property type="entry name" value="MFS_trans_sf"/>
</dbReference>
<dbReference type="Proteomes" id="UP001153737">
    <property type="component" value="Chromosome 6"/>
</dbReference>
<feature type="transmembrane region" description="Helical" evidence="2">
    <location>
        <begin position="175"/>
        <end position="193"/>
    </location>
</feature>
<dbReference type="PANTHER" id="PTHR11360:SF312">
    <property type="entry name" value="KARMOISIN, ISOFORM B"/>
    <property type="match status" value="1"/>
</dbReference>
<dbReference type="AlphaFoldDB" id="A0A9N9X4B5"/>
<reference evidence="3" key="1">
    <citation type="submission" date="2022-01" db="EMBL/GenBank/DDBJ databases">
        <authorList>
            <person name="King R."/>
        </authorList>
    </citation>
    <scope>NUCLEOTIDE SEQUENCE</scope>
</reference>
<dbReference type="InterPro" id="IPR011701">
    <property type="entry name" value="MFS"/>
</dbReference>
<dbReference type="Pfam" id="PF07690">
    <property type="entry name" value="MFS_1"/>
    <property type="match status" value="1"/>
</dbReference>
<dbReference type="EMBL" id="OU896712">
    <property type="protein sequence ID" value="CAG9822438.1"/>
    <property type="molecule type" value="Genomic_DNA"/>
</dbReference>
<evidence type="ECO:0000256" key="2">
    <source>
        <dbReference type="SAM" id="Phobius"/>
    </source>
</evidence>
<evidence type="ECO:0008006" key="5">
    <source>
        <dbReference type="Google" id="ProtNLM"/>
    </source>
</evidence>
<dbReference type="GO" id="GO:0022857">
    <property type="term" value="F:transmembrane transporter activity"/>
    <property type="evidence" value="ECO:0007669"/>
    <property type="project" value="InterPro"/>
</dbReference>
<accession>A0A9N9X4B5</accession>
<dbReference type="OrthoDB" id="6499973at2759"/>
<gene>
    <name evidence="3" type="ORF">PHAECO_LOCUS9875</name>
</gene>
<name>A0A9N9X4B5_PHACE</name>
<dbReference type="SUPFAM" id="SSF103473">
    <property type="entry name" value="MFS general substrate transporter"/>
    <property type="match status" value="1"/>
</dbReference>
<reference evidence="3" key="2">
    <citation type="submission" date="2022-10" db="EMBL/GenBank/DDBJ databases">
        <authorList>
            <consortium name="ENA_rothamsted_submissions"/>
            <consortium name="culmorum"/>
            <person name="King R."/>
        </authorList>
    </citation>
    <scope>NUCLEOTIDE SEQUENCE</scope>
</reference>
<feature type="region of interest" description="Disordered" evidence="1">
    <location>
        <begin position="436"/>
        <end position="467"/>
    </location>
</feature>
<keyword evidence="2" id="KW-0472">Membrane</keyword>
<feature type="transmembrane region" description="Helical" evidence="2">
    <location>
        <begin position="317"/>
        <end position="336"/>
    </location>
</feature>
<feature type="transmembrane region" description="Helical" evidence="2">
    <location>
        <begin position="342"/>
        <end position="367"/>
    </location>
</feature>
<feature type="transmembrane region" description="Helical" evidence="2">
    <location>
        <begin position="252"/>
        <end position="272"/>
    </location>
</feature>
<evidence type="ECO:0000256" key="1">
    <source>
        <dbReference type="SAM" id="MobiDB-lite"/>
    </source>
</evidence>
<feature type="transmembrane region" description="Helical" evidence="2">
    <location>
        <begin position="205"/>
        <end position="224"/>
    </location>
</feature>
<protein>
    <recommendedName>
        <fullName evidence="5">Monocarboxylate transporter 10</fullName>
    </recommendedName>
</protein>
<feature type="transmembrane region" description="Helical" evidence="2">
    <location>
        <begin position="287"/>
        <end position="305"/>
    </location>
</feature>
<feature type="transmembrane region" description="Helical" evidence="2">
    <location>
        <begin position="379"/>
        <end position="401"/>
    </location>
</feature>
<dbReference type="PANTHER" id="PTHR11360">
    <property type="entry name" value="MONOCARBOXYLATE TRANSPORTER"/>
    <property type="match status" value="1"/>
</dbReference>
<keyword evidence="4" id="KW-1185">Reference proteome</keyword>
<keyword evidence="2" id="KW-1133">Transmembrane helix</keyword>
<feature type="transmembrane region" description="Helical" evidence="2">
    <location>
        <begin position="86"/>
        <end position="106"/>
    </location>
</feature>
<feature type="transmembrane region" description="Helical" evidence="2">
    <location>
        <begin position="147"/>
        <end position="168"/>
    </location>
</feature>
<dbReference type="FunFam" id="1.20.1250.20:FF:000413">
    <property type="entry name" value="Karmoisin, isoform B"/>
    <property type="match status" value="1"/>
</dbReference>
<dbReference type="InterPro" id="IPR050327">
    <property type="entry name" value="Proton-linked_MCT"/>
</dbReference>
<feature type="compositionally biased region" description="Basic and acidic residues" evidence="1">
    <location>
        <begin position="450"/>
        <end position="467"/>
    </location>
</feature>
<organism evidence="3 4">
    <name type="scientific">Phaedon cochleariae</name>
    <name type="common">Mustard beetle</name>
    <dbReference type="NCBI Taxonomy" id="80249"/>
    <lineage>
        <taxon>Eukaryota</taxon>
        <taxon>Metazoa</taxon>
        <taxon>Ecdysozoa</taxon>
        <taxon>Arthropoda</taxon>
        <taxon>Hexapoda</taxon>
        <taxon>Insecta</taxon>
        <taxon>Pterygota</taxon>
        <taxon>Neoptera</taxon>
        <taxon>Endopterygota</taxon>
        <taxon>Coleoptera</taxon>
        <taxon>Polyphaga</taxon>
        <taxon>Cucujiformia</taxon>
        <taxon>Chrysomeloidea</taxon>
        <taxon>Chrysomelidae</taxon>
        <taxon>Chrysomelinae</taxon>
        <taxon>Chrysomelini</taxon>
        <taxon>Phaedon</taxon>
    </lineage>
</organism>
<sequence>MVELVEEAETCLSQKAVIVQNGVKRQNGGETVQHPADGGSRAWVVMLGSFFCNGILFGVINSYGVLYKEFHDNLQRRNVTDPSGKAALVGSFAMGTTFFVSPVAGVLTDLIGLRRTTFLGGAVASGGMFLSSFFVDDVAALCVTYGVMYGLGGALAYTPSLAVLGHYFKRYLGKVNGFVTAGSSVFTIGMPYVIDGFLKRFGVVWTLRILALISSLIMVCAFLFKPVKHHQPAKKVSFRDVFNMSLIRNRRYMVWAAGIAFSLFGYFVPYVYMLNFVEKNFPEGSDTKLPILCIGITSGLGRLLFGYIADLPKVNRIYLQQLSFFSIGVLTMLLPFSAGHYGWLIVIALGMGLVDGCFISLLGPIAFDICGREGATQAIGFLLGLCAVPLTVGPYVAGVILDRHQSYTLPLVLAGIPPAVGSLAMFAVKLVRPPEAAPMENGAGQPLRGGGKEGEKDSAQKHEEAEL</sequence>